<dbReference type="Pfam" id="PF13280">
    <property type="entry name" value="WYL"/>
    <property type="match status" value="1"/>
</dbReference>
<dbReference type="InterPro" id="IPR013196">
    <property type="entry name" value="HTH_11"/>
</dbReference>
<dbReference type="EMBL" id="CP035492">
    <property type="protein sequence ID" value="QAY66524.1"/>
    <property type="molecule type" value="Genomic_DNA"/>
</dbReference>
<dbReference type="OrthoDB" id="9815009at2"/>
<accession>A0A4P6EUB8</accession>
<dbReference type="InterPro" id="IPR001034">
    <property type="entry name" value="DeoR_HTH"/>
</dbReference>
<keyword evidence="2" id="KW-0804">Transcription</keyword>
<proteinExistence type="predicted"/>
<evidence type="ECO:0000256" key="2">
    <source>
        <dbReference type="ARBA" id="ARBA00023163"/>
    </source>
</evidence>
<evidence type="ECO:0000259" key="3">
    <source>
        <dbReference type="PROSITE" id="PS51000"/>
    </source>
</evidence>
<dbReference type="SMART" id="SM00420">
    <property type="entry name" value="HTH_DEOR"/>
    <property type="match status" value="1"/>
</dbReference>
<dbReference type="GO" id="GO:0003700">
    <property type="term" value="F:DNA-binding transcription factor activity"/>
    <property type="evidence" value="ECO:0007669"/>
    <property type="project" value="InterPro"/>
</dbReference>
<dbReference type="Gene3D" id="1.10.10.10">
    <property type="entry name" value="Winged helix-like DNA-binding domain superfamily/Winged helix DNA-binding domain"/>
    <property type="match status" value="1"/>
</dbReference>
<dbReference type="PROSITE" id="PS52050">
    <property type="entry name" value="WYL"/>
    <property type="match status" value="1"/>
</dbReference>
<dbReference type="AlphaFoldDB" id="A0A4P6EUB8"/>
<dbReference type="Proteomes" id="UP000293568">
    <property type="component" value="Chromosome"/>
</dbReference>
<keyword evidence="1" id="KW-0805">Transcription regulation</keyword>
<dbReference type="PROSITE" id="PS51000">
    <property type="entry name" value="HTH_DEOR_2"/>
    <property type="match status" value="1"/>
</dbReference>
<evidence type="ECO:0000313" key="4">
    <source>
        <dbReference type="EMBL" id="QAY66524.1"/>
    </source>
</evidence>
<name>A0A4P6EUB8_9BACL</name>
<gene>
    <name evidence="4" type="ORF">ET464_08965</name>
</gene>
<reference evidence="4 5" key="1">
    <citation type="submission" date="2019-01" db="EMBL/GenBank/DDBJ databases">
        <title>Genome sequencing of strain FW100M-2.</title>
        <authorList>
            <person name="Heo J."/>
            <person name="Kim S.-J."/>
            <person name="Kim J.-S."/>
            <person name="Hong S.-B."/>
            <person name="Kwon S.-W."/>
        </authorList>
    </citation>
    <scope>NUCLEOTIDE SEQUENCE [LARGE SCALE GENOMIC DNA]</scope>
    <source>
        <strain evidence="4 5">FW100M-2</strain>
    </source>
</reference>
<sequence length="243" mass="27701">MTVRTEKREKNMRADRLISIVMLLQTDGKMTASELAKRLEVSERTIYRDMDALSLAGIPVYADAGVHGGFALPDHYKSPFHALTTDEIQSLFVHATGSVYEQLGIGGAFRSALQKLMLALPEQERKAAAWLQERIHLDTDSWREGDKEAPNLKLAQQAIWEQRAVTMAYTSRSGVGGTFELKPYGLVAKGGIWFLIGETEEKVQAFRLSRIEELELSGTYFDRPERFDLQAFWKQWVERFELR</sequence>
<dbReference type="Pfam" id="PF08279">
    <property type="entry name" value="HTH_11"/>
    <property type="match status" value="1"/>
</dbReference>
<protein>
    <submittedName>
        <fullName evidence="4">YafY family transcriptional regulator</fullName>
    </submittedName>
</protein>
<evidence type="ECO:0000313" key="5">
    <source>
        <dbReference type="Proteomes" id="UP000293568"/>
    </source>
</evidence>
<keyword evidence="5" id="KW-1185">Reference proteome</keyword>
<dbReference type="InterPro" id="IPR051534">
    <property type="entry name" value="CBASS_pafABC_assoc_protein"/>
</dbReference>
<dbReference type="PANTHER" id="PTHR34580">
    <property type="match status" value="1"/>
</dbReference>
<dbReference type="InterPro" id="IPR026881">
    <property type="entry name" value="WYL_dom"/>
</dbReference>
<dbReference type="InterPro" id="IPR036388">
    <property type="entry name" value="WH-like_DNA-bd_sf"/>
</dbReference>
<feature type="domain" description="HTH deoR-type" evidence="3">
    <location>
        <begin position="13"/>
        <end position="72"/>
    </location>
</feature>
<dbReference type="InterPro" id="IPR036390">
    <property type="entry name" value="WH_DNA-bd_sf"/>
</dbReference>
<dbReference type="KEGG" id="pprt:ET464_08965"/>
<dbReference type="SUPFAM" id="SSF46785">
    <property type="entry name" value="Winged helix' DNA-binding domain"/>
    <property type="match status" value="1"/>
</dbReference>
<organism evidence="4 5">
    <name type="scientific">Paenibacillus protaetiae</name>
    <dbReference type="NCBI Taxonomy" id="2509456"/>
    <lineage>
        <taxon>Bacteria</taxon>
        <taxon>Bacillati</taxon>
        <taxon>Bacillota</taxon>
        <taxon>Bacilli</taxon>
        <taxon>Bacillales</taxon>
        <taxon>Paenibacillaceae</taxon>
        <taxon>Paenibacillus</taxon>
    </lineage>
</organism>
<dbReference type="PANTHER" id="PTHR34580:SF1">
    <property type="entry name" value="PROTEIN PAFC"/>
    <property type="match status" value="1"/>
</dbReference>
<evidence type="ECO:0000256" key="1">
    <source>
        <dbReference type="ARBA" id="ARBA00023015"/>
    </source>
</evidence>